<dbReference type="SUPFAM" id="SSF50494">
    <property type="entry name" value="Trypsin-like serine proteases"/>
    <property type="match status" value="1"/>
</dbReference>
<sequence>MDNFEQRNARGKGSGQPAVYLLLVLLGAAGGLAGDRFLLKNGPLGAAALNQGQQTSPAPTNGNSNPGVAYLPPPVDTNFIVEAVNKVGPAVVRINAARTVTNNGPDPFNDPFFRRFFGPNAQVQPRERVERGTGSGFILSADGQVLTNAHVINGADTVSVVLKDGRTFDGKVLGVDPVTDVAVVKIEAQNLPTVTLGDSEKLQPGEWAVAIGNPLGLDNTVTAGIISATGRSSSEVGVPDKRVGFIQTDAAINPGNSGGPLLNAQGEVIGVNTAIIQGAQGLGFAIPINTAQRIAEQLITTGKAQHPFLGIEMATLTPELKKQINQDPNSPITITADQGVLIARVVPNSPAAAAGIRAGDVIQKIDNTPITKSDTIQQIVQASKIGQSLQVEINRNGKIQTIEVKPGDMPVQANN</sequence>
<proteinExistence type="inferred from homology"/>
<evidence type="ECO:0000256" key="1">
    <source>
        <dbReference type="ARBA" id="ARBA00010541"/>
    </source>
</evidence>
<feature type="region of interest" description="Disordered" evidence="4">
    <location>
        <begin position="50"/>
        <end position="69"/>
    </location>
</feature>
<dbReference type="Pfam" id="PF13365">
    <property type="entry name" value="Trypsin_2"/>
    <property type="match status" value="1"/>
</dbReference>
<dbReference type="Pfam" id="PF13180">
    <property type="entry name" value="PDZ_2"/>
    <property type="match status" value="1"/>
</dbReference>
<dbReference type="InterPro" id="IPR048172">
    <property type="entry name" value="HhoA_HhoB_HtrA-like"/>
</dbReference>
<dbReference type="NCBIfam" id="NF041521">
    <property type="entry name" value="HhoA_HhoB_HtrA"/>
    <property type="match status" value="1"/>
</dbReference>
<dbReference type="Gene3D" id="2.40.10.10">
    <property type="entry name" value="Trypsin-like serine proteases"/>
    <property type="match status" value="2"/>
</dbReference>
<evidence type="ECO:0000256" key="4">
    <source>
        <dbReference type="SAM" id="MobiDB-lite"/>
    </source>
</evidence>
<keyword evidence="2" id="KW-0645">Protease</keyword>
<evidence type="ECO:0000259" key="5">
    <source>
        <dbReference type="PROSITE" id="PS50106"/>
    </source>
</evidence>
<comment type="caution">
    <text evidence="6">The sequence shown here is derived from an EMBL/GenBank/DDBJ whole genome shotgun (WGS) entry which is preliminary data.</text>
</comment>
<dbReference type="InterPro" id="IPR001478">
    <property type="entry name" value="PDZ"/>
</dbReference>
<feature type="domain" description="PDZ" evidence="5">
    <location>
        <begin position="298"/>
        <end position="397"/>
    </location>
</feature>
<dbReference type="GO" id="GO:0004252">
    <property type="term" value="F:serine-type endopeptidase activity"/>
    <property type="evidence" value="ECO:0007669"/>
    <property type="project" value="InterPro"/>
</dbReference>
<dbReference type="PROSITE" id="PS50106">
    <property type="entry name" value="PDZ"/>
    <property type="match status" value="1"/>
</dbReference>
<gene>
    <name evidence="6" type="ORF">ENR15_21870</name>
</gene>
<name>A0A7C3ZZ03_9CYAN</name>
<dbReference type="PANTHER" id="PTHR22939">
    <property type="entry name" value="SERINE PROTEASE FAMILY S1C HTRA-RELATED"/>
    <property type="match status" value="1"/>
</dbReference>
<feature type="compositionally biased region" description="Polar residues" evidence="4">
    <location>
        <begin position="50"/>
        <end position="66"/>
    </location>
</feature>
<protein>
    <submittedName>
        <fullName evidence="6">PDZ domain-containing protein</fullName>
    </submittedName>
</protein>
<dbReference type="EMBL" id="DSPX01000224">
    <property type="protein sequence ID" value="HGG03209.1"/>
    <property type="molecule type" value="Genomic_DNA"/>
</dbReference>
<dbReference type="PANTHER" id="PTHR22939:SF129">
    <property type="entry name" value="SERINE PROTEASE HTRA2, MITOCHONDRIAL"/>
    <property type="match status" value="1"/>
</dbReference>
<reference evidence="6" key="1">
    <citation type="journal article" date="2020" name="mSystems">
        <title>Genome- and Community-Level Interaction Insights into Carbon Utilization and Element Cycling Functions of Hydrothermarchaeota in Hydrothermal Sediment.</title>
        <authorList>
            <person name="Zhou Z."/>
            <person name="Liu Y."/>
            <person name="Xu W."/>
            <person name="Pan J."/>
            <person name="Luo Z.H."/>
            <person name="Li M."/>
        </authorList>
    </citation>
    <scope>NUCLEOTIDE SEQUENCE [LARGE SCALE GENOMIC DNA]</scope>
    <source>
        <strain evidence="6">SpSt-374</strain>
    </source>
</reference>
<keyword evidence="3" id="KW-0378">Hydrolase</keyword>
<dbReference type="AlphaFoldDB" id="A0A7C3ZZ03"/>
<dbReference type="SMART" id="SM00228">
    <property type="entry name" value="PDZ"/>
    <property type="match status" value="1"/>
</dbReference>
<dbReference type="InterPro" id="IPR043504">
    <property type="entry name" value="Peptidase_S1_PA_chymotrypsin"/>
</dbReference>
<dbReference type="SUPFAM" id="SSF50156">
    <property type="entry name" value="PDZ domain-like"/>
    <property type="match status" value="1"/>
</dbReference>
<dbReference type="PRINTS" id="PR00834">
    <property type="entry name" value="PROTEASES2C"/>
</dbReference>
<dbReference type="InterPro" id="IPR009003">
    <property type="entry name" value="Peptidase_S1_PA"/>
</dbReference>
<dbReference type="Gene3D" id="2.30.42.10">
    <property type="match status" value="1"/>
</dbReference>
<dbReference type="InterPro" id="IPR001940">
    <property type="entry name" value="Peptidase_S1C"/>
</dbReference>
<dbReference type="GO" id="GO:0006508">
    <property type="term" value="P:proteolysis"/>
    <property type="evidence" value="ECO:0007669"/>
    <property type="project" value="UniProtKB-KW"/>
</dbReference>
<evidence type="ECO:0000256" key="2">
    <source>
        <dbReference type="ARBA" id="ARBA00022670"/>
    </source>
</evidence>
<evidence type="ECO:0000256" key="3">
    <source>
        <dbReference type="ARBA" id="ARBA00022801"/>
    </source>
</evidence>
<comment type="similarity">
    <text evidence="1">Belongs to the peptidase S1C family.</text>
</comment>
<accession>A0A7C3ZZ03</accession>
<evidence type="ECO:0000313" key="6">
    <source>
        <dbReference type="EMBL" id="HGG03209.1"/>
    </source>
</evidence>
<dbReference type="InterPro" id="IPR036034">
    <property type="entry name" value="PDZ_sf"/>
</dbReference>
<organism evidence="6">
    <name type="scientific">Planktothricoides sp. SpSt-374</name>
    <dbReference type="NCBI Taxonomy" id="2282167"/>
    <lineage>
        <taxon>Bacteria</taxon>
        <taxon>Bacillati</taxon>
        <taxon>Cyanobacteriota</taxon>
        <taxon>Cyanophyceae</taxon>
        <taxon>Oscillatoriophycideae</taxon>
        <taxon>Oscillatoriales</taxon>
        <taxon>Oscillatoriaceae</taxon>
        <taxon>Planktothricoides</taxon>
    </lineage>
</organism>